<dbReference type="InterPro" id="IPR003660">
    <property type="entry name" value="HAMP_dom"/>
</dbReference>
<evidence type="ECO:0000256" key="8">
    <source>
        <dbReference type="SAM" id="Phobius"/>
    </source>
</evidence>
<dbReference type="SUPFAM" id="SSF158472">
    <property type="entry name" value="HAMP domain-like"/>
    <property type="match status" value="1"/>
</dbReference>
<keyword evidence="7" id="KW-0175">Coiled coil</keyword>
<protein>
    <recommendedName>
        <fullName evidence="3">histidine kinase</fullName>
        <ecNumber evidence="3">2.7.13.3</ecNumber>
    </recommendedName>
</protein>
<sequence>MPLPADGFLRLRPPGRLARIGAFLSGSLMVRTVGMICLPLLFAVGLAVVVAISFSDRDARTALEARARQTVSLLAGGIGDALWNVDRVAAQAILRPLSEDPDFAGAVITESGGAVFLRLGDAVPPQGGLIVERVLLTRPSVEGRAAGEPTAGTPAGEAAGSQRIGQLELRLTTARAEQTISSRAWAIALSGFGLLVVVCGLLAAIVRGVTAPIRQMTDGMAVLAAGRVDLRIPRIDRRDEVGRMAAALATLKQHAEERLDFIERQARHMEVIEETVAKRTEELSATLETLKRAQDELIRSEKLAALGGMVAAIAHEINTPIGNGLTVATTLSDRVAEFQAILQGKELRRSVIRDYSDSFGTASQLLVGNLLRASDLIGRFKRVAVDQTGELRRRFGLDVVCGEVVAMLRPTYRHSPVSIALDLPGGVVMDSFPGALGQVLTNLMANAMLHAFADATVAGTIMIGAVLEEDGRHATLTVADDGAGIPAAILPRIFDPFFTTKLGAGGSGLGLHIVYAIVTRVLGGTVAVESRVGEGTRFSILLPLEAPRQPEHETADGPAAVAP</sequence>
<dbReference type="Gene3D" id="1.10.287.130">
    <property type="match status" value="1"/>
</dbReference>
<dbReference type="PANTHER" id="PTHR43065">
    <property type="entry name" value="SENSOR HISTIDINE KINASE"/>
    <property type="match status" value="1"/>
</dbReference>
<feature type="domain" description="HAMP" evidence="10">
    <location>
        <begin position="207"/>
        <end position="260"/>
    </location>
</feature>
<evidence type="ECO:0000256" key="7">
    <source>
        <dbReference type="SAM" id="Coils"/>
    </source>
</evidence>
<evidence type="ECO:0000256" key="3">
    <source>
        <dbReference type="ARBA" id="ARBA00012438"/>
    </source>
</evidence>
<proteinExistence type="predicted"/>
<evidence type="ECO:0000259" key="9">
    <source>
        <dbReference type="PROSITE" id="PS50109"/>
    </source>
</evidence>
<dbReference type="Pfam" id="PF02518">
    <property type="entry name" value="HATPase_c"/>
    <property type="match status" value="1"/>
</dbReference>
<evidence type="ECO:0000256" key="6">
    <source>
        <dbReference type="ARBA" id="ARBA00022777"/>
    </source>
</evidence>
<evidence type="ECO:0000256" key="4">
    <source>
        <dbReference type="ARBA" id="ARBA00022553"/>
    </source>
</evidence>
<dbReference type="EC" id="2.7.13.3" evidence="3"/>
<reference evidence="12" key="1">
    <citation type="submission" date="2021-01" db="EMBL/GenBank/DDBJ databases">
        <title>Genome public.</title>
        <authorList>
            <person name="Liu C."/>
            <person name="Sun Q."/>
        </authorList>
    </citation>
    <scope>NUCLEOTIDE SEQUENCE [LARGE SCALE GENOMIC DNA]</scope>
    <source>
        <strain evidence="12">YIM B02556</strain>
    </source>
</reference>
<dbReference type="Gene3D" id="6.10.340.10">
    <property type="match status" value="1"/>
</dbReference>
<organism evidence="11 12">
    <name type="scientific">Azospirillum endophyticum</name>
    <dbReference type="NCBI Taxonomy" id="2800326"/>
    <lineage>
        <taxon>Bacteria</taxon>
        <taxon>Pseudomonadati</taxon>
        <taxon>Pseudomonadota</taxon>
        <taxon>Alphaproteobacteria</taxon>
        <taxon>Rhodospirillales</taxon>
        <taxon>Azospirillaceae</taxon>
        <taxon>Azospirillum</taxon>
    </lineage>
</organism>
<dbReference type="RefSeq" id="WP_200193882.1">
    <property type="nucleotide sequence ID" value="NZ_JAENHM010000044.1"/>
</dbReference>
<dbReference type="SMART" id="SM00387">
    <property type="entry name" value="HATPase_c"/>
    <property type="match status" value="1"/>
</dbReference>
<keyword evidence="5" id="KW-0808">Transferase</keyword>
<dbReference type="InterPro" id="IPR005467">
    <property type="entry name" value="His_kinase_dom"/>
</dbReference>
<keyword evidence="8" id="KW-1133">Transmembrane helix</keyword>
<comment type="subcellular location">
    <subcellularLocation>
        <location evidence="2">Membrane</location>
    </subcellularLocation>
</comment>
<dbReference type="SMART" id="SM00304">
    <property type="entry name" value="HAMP"/>
    <property type="match status" value="1"/>
</dbReference>
<dbReference type="SUPFAM" id="SSF55874">
    <property type="entry name" value="ATPase domain of HSP90 chaperone/DNA topoisomerase II/histidine kinase"/>
    <property type="match status" value="1"/>
</dbReference>
<keyword evidence="12" id="KW-1185">Reference proteome</keyword>
<dbReference type="PROSITE" id="PS50109">
    <property type="entry name" value="HIS_KIN"/>
    <property type="match status" value="1"/>
</dbReference>
<evidence type="ECO:0000313" key="11">
    <source>
        <dbReference type="EMBL" id="MBK1838418.1"/>
    </source>
</evidence>
<keyword evidence="8" id="KW-0812">Transmembrane</keyword>
<evidence type="ECO:0000256" key="5">
    <source>
        <dbReference type="ARBA" id="ARBA00022679"/>
    </source>
</evidence>
<dbReference type="Proteomes" id="UP000652760">
    <property type="component" value="Unassembled WGS sequence"/>
</dbReference>
<gene>
    <name evidence="11" type="ORF">JHL17_13440</name>
</gene>
<dbReference type="InterPro" id="IPR004358">
    <property type="entry name" value="Sig_transdc_His_kin-like_C"/>
</dbReference>
<dbReference type="InterPro" id="IPR036890">
    <property type="entry name" value="HATPase_C_sf"/>
</dbReference>
<dbReference type="InterPro" id="IPR003594">
    <property type="entry name" value="HATPase_dom"/>
</dbReference>
<keyword evidence="4" id="KW-0597">Phosphoprotein</keyword>
<evidence type="ECO:0000256" key="2">
    <source>
        <dbReference type="ARBA" id="ARBA00004370"/>
    </source>
</evidence>
<dbReference type="Gene3D" id="3.30.565.10">
    <property type="entry name" value="Histidine kinase-like ATPase, C-terminal domain"/>
    <property type="match status" value="1"/>
</dbReference>
<dbReference type="EMBL" id="JAENHM010000044">
    <property type="protein sequence ID" value="MBK1838418.1"/>
    <property type="molecule type" value="Genomic_DNA"/>
</dbReference>
<comment type="catalytic activity">
    <reaction evidence="1">
        <text>ATP + protein L-histidine = ADP + protein N-phospho-L-histidine.</text>
        <dbReference type="EC" id="2.7.13.3"/>
    </reaction>
</comment>
<comment type="caution">
    <text evidence="11">The sequence shown here is derived from an EMBL/GenBank/DDBJ whole genome shotgun (WGS) entry which is preliminary data.</text>
</comment>
<evidence type="ECO:0000313" key="12">
    <source>
        <dbReference type="Proteomes" id="UP000652760"/>
    </source>
</evidence>
<keyword evidence="8" id="KW-0472">Membrane</keyword>
<dbReference type="Pfam" id="PF00672">
    <property type="entry name" value="HAMP"/>
    <property type="match status" value="1"/>
</dbReference>
<feature type="domain" description="Histidine kinase" evidence="9">
    <location>
        <begin position="312"/>
        <end position="546"/>
    </location>
</feature>
<evidence type="ECO:0000256" key="1">
    <source>
        <dbReference type="ARBA" id="ARBA00000085"/>
    </source>
</evidence>
<dbReference type="PRINTS" id="PR00344">
    <property type="entry name" value="BCTRLSENSOR"/>
</dbReference>
<keyword evidence="6" id="KW-0418">Kinase</keyword>
<name>A0ABS1F4R8_9PROT</name>
<feature type="transmembrane region" description="Helical" evidence="8">
    <location>
        <begin position="184"/>
        <end position="206"/>
    </location>
</feature>
<dbReference type="PROSITE" id="PS50885">
    <property type="entry name" value="HAMP"/>
    <property type="match status" value="1"/>
</dbReference>
<accession>A0ABS1F4R8</accession>
<dbReference type="PANTHER" id="PTHR43065:SF42">
    <property type="entry name" value="TWO-COMPONENT SENSOR PPRA"/>
    <property type="match status" value="1"/>
</dbReference>
<feature type="coiled-coil region" evidence="7">
    <location>
        <begin position="245"/>
        <end position="296"/>
    </location>
</feature>
<dbReference type="CDD" id="cd06225">
    <property type="entry name" value="HAMP"/>
    <property type="match status" value="1"/>
</dbReference>
<feature type="transmembrane region" description="Helical" evidence="8">
    <location>
        <begin position="33"/>
        <end position="54"/>
    </location>
</feature>
<evidence type="ECO:0000259" key="10">
    <source>
        <dbReference type="PROSITE" id="PS50885"/>
    </source>
</evidence>